<dbReference type="EMBL" id="JAOPHQ010006004">
    <property type="protein sequence ID" value="KAK0133227.1"/>
    <property type="molecule type" value="Genomic_DNA"/>
</dbReference>
<proteinExistence type="inferred from homology"/>
<evidence type="ECO:0000256" key="3">
    <source>
        <dbReference type="ARBA" id="ARBA00022679"/>
    </source>
</evidence>
<dbReference type="PANTHER" id="PTHR10867">
    <property type="entry name" value="NNMT/PNMT/TEMT FAMILY MEMBER"/>
    <property type="match status" value="1"/>
</dbReference>
<name>A0AA47M3Z6_MERPO</name>
<protein>
    <submittedName>
        <fullName evidence="6">Nicotinamide N-methyltransferase</fullName>
    </submittedName>
</protein>
<dbReference type="CDD" id="cd02440">
    <property type="entry name" value="AdoMet_MTases"/>
    <property type="match status" value="1"/>
</dbReference>
<sequence length="263" mass="29746">MDHESKPSTFLPDETYQNKFDPRTYLGYCYQFAQSPEQSDNGRFVKFVLSQLSSTFSSGKYKGQRLIEVGTGPTLHTVLSACAHYEEIVLSDYVEANRRELEKWLRAEEGHFDWSAHMQFVCNLEGTRTPEQISNTLRQKLGPVLKCDLSLENPFHPVTVEPADCILSSLCLEAACPDRDAYRRALGNVVKLLRPGGLLVLIGDLEENFYTVGVHRFNADTLSQLGLVLQEFTTLPAENREQNHKCDFEASYCLVAHKNMDSA</sequence>
<evidence type="ECO:0000256" key="2">
    <source>
        <dbReference type="ARBA" id="ARBA00022603"/>
    </source>
</evidence>
<feature type="binding site" evidence="5">
    <location>
        <position position="92"/>
    </location>
    <ligand>
        <name>S-adenosyl-L-methionine</name>
        <dbReference type="ChEBI" id="CHEBI:59789"/>
    </ligand>
</feature>
<keyword evidence="4 5" id="KW-0949">S-adenosyl-L-methionine</keyword>
<dbReference type="GO" id="GO:0008170">
    <property type="term" value="F:N-methyltransferase activity"/>
    <property type="evidence" value="ECO:0007669"/>
    <property type="project" value="TreeGrafter"/>
</dbReference>
<evidence type="ECO:0000313" key="6">
    <source>
        <dbReference type="EMBL" id="KAK0133227.1"/>
    </source>
</evidence>
<dbReference type="InterPro" id="IPR029063">
    <property type="entry name" value="SAM-dependent_MTases_sf"/>
</dbReference>
<feature type="binding site" evidence="5">
    <location>
        <position position="97"/>
    </location>
    <ligand>
        <name>S-adenosyl-L-methionine</name>
        <dbReference type="ChEBI" id="CHEBI:59789"/>
    </ligand>
</feature>
<dbReference type="Gene3D" id="3.40.50.150">
    <property type="entry name" value="Vaccinia Virus protein VP39"/>
    <property type="match status" value="1"/>
</dbReference>
<comment type="caution">
    <text evidence="6">The sequence shown here is derived from an EMBL/GenBank/DDBJ whole genome shotgun (WGS) entry which is preliminary data.</text>
</comment>
<keyword evidence="7" id="KW-1185">Reference proteome</keyword>
<dbReference type="PROSITE" id="PS51681">
    <property type="entry name" value="SAM_MT_NNMT_PNMT_TEMT"/>
    <property type="match status" value="1"/>
</dbReference>
<feature type="binding site" evidence="5">
    <location>
        <position position="30"/>
    </location>
    <ligand>
        <name>S-adenosyl-L-methionine</name>
        <dbReference type="ChEBI" id="CHEBI:59789"/>
    </ligand>
</feature>
<keyword evidence="3" id="KW-0808">Transferase</keyword>
<dbReference type="InterPro" id="IPR000940">
    <property type="entry name" value="NNMT_TEMT_trans"/>
</dbReference>
<dbReference type="GO" id="GO:0032259">
    <property type="term" value="P:methylation"/>
    <property type="evidence" value="ECO:0007669"/>
    <property type="project" value="UniProtKB-KW"/>
</dbReference>
<evidence type="ECO:0000313" key="7">
    <source>
        <dbReference type="Proteomes" id="UP001174136"/>
    </source>
</evidence>
<dbReference type="AlphaFoldDB" id="A0AA47M3Z6"/>
<dbReference type="FunFam" id="3.40.50.150:FF:000065">
    <property type="entry name" value="Phenylethanolamine N-methyltransferase"/>
    <property type="match status" value="1"/>
</dbReference>
<dbReference type="Proteomes" id="UP001174136">
    <property type="component" value="Unassembled WGS sequence"/>
</dbReference>
<organism evidence="6 7">
    <name type="scientific">Merluccius polli</name>
    <name type="common">Benguela hake</name>
    <name type="synonym">Merluccius cadenati</name>
    <dbReference type="NCBI Taxonomy" id="89951"/>
    <lineage>
        <taxon>Eukaryota</taxon>
        <taxon>Metazoa</taxon>
        <taxon>Chordata</taxon>
        <taxon>Craniata</taxon>
        <taxon>Vertebrata</taxon>
        <taxon>Euteleostomi</taxon>
        <taxon>Actinopterygii</taxon>
        <taxon>Neopterygii</taxon>
        <taxon>Teleostei</taxon>
        <taxon>Neoteleostei</taxon>
        <taxon>Acanthomorphata</taxon>
        <taxon>Zeiogadaria</taxon>
        <taxon>Gadariae</taxon>
        <taxon>Gadiformes</taxon>
        <taxon>Gadoidei</taxon>
        <taxon>Merlucciidae</taxon>
        <taxon>Merluccius</taxon>
    </lineage>
</organism>
<comment type="similarity">
    <text evidence="1">Belongs to the class I-like SAM-binding methyltransferase superfamily. NNMT/PNMT/TEMT family.</text>
</comment>
<evidence type="ECO:0000256" key="5">
    <source>
        <dbReference type="PIRSR" id="PIRSR000384-1"/>
    </source>
</evidence>
<reference evidence="6" key="1">
    <citation type="journal article" date="2023" name="Front. Mar. Sci.">
        <title>A new Merluccius polli reference genome to investigate the effects of global change in West African waters.</title>
        <authorList>
            <person name="Mateo J.L."/>
            <person name="Blanco-Fernandez C."/>
            <person name="Garcia-Vazquez E."/>
            <person name="Machado-Schiaffino G."/>
        </authorList>
    </citation>
    <scope>NUCLEOTIDE SEQUENCE</scope>
    <source>
        <strain evidence="6">C29</strain>
        <tissue evidence="6">Fin</tissue>
    </source>
</reference>
<dbReference type="PANTHER" id="PTHR10867:SF32">
    <property type="entry name" value="NICOTINAMIDE N-METHYLTRANSFERASE"/>
    <property type="match status" value="1"/>
</dbReference>
<dbReference type="PIRSF" id="PIRSF000384">
    <property type="entry name" value="PNMTase"/>
    <property type="match status" value="1"/>
</dbReference>
<dbReference type="SUPFAM" id="SSF53335">
    <property type="entry name" value="S-adenosyl-L-methionine-dependent methyltransferases"/>
    <property type="match status" value="1"/>
</dbReference>
<keyword evidence="2" id="KW-0489">Methyltransferase</keyword>
<evidence type="ECO:0000256" key="4">
    <source>
        <dbReference type="ARBA" id="ARBA00022691"/>
    </source>
</evidence>
<evidence type="ECO:0000256" key="1">
    <source>
        <dbReference type="ARBA" id="ARBA00007996"/>
    </source>
</evidence>
<gene>
    <name evidence="6" type="primary">Nnmt</name>
    <name evidence="6" type="ORF">N1851_031260</name>
</gene>
<dbReference type="Pfam" id="PF01234">
    <property type="entry name" value="NNMT_PNMT_TEMT"/>
    <property type="match status" value="1"/>
</dbReference>
<accession>A0AA47M3Z6</accession>
<dbReference type="GO" id="GO:0008757">
    <property type="term" value="F:S-adenosylmethionine-dependent methyltransferase activity"/>
    <property type="evidence" value="ECO:0007669"/>
    <property type="project" value="UniProtKB-ARBA"/>
</dbReference>
<feature type="binding site" evidence="5">
    <location>
        <position position="25"/>
    </location>
    <ligand>
        <name>S-adenosyl-L-methionine</name>
        <dbReference type="ChEBI" id="CHEBI:59789"/>
    </ligand>
</feature>
<dbReference type="GO" id="GO:0005829">
    <property type="term" value="C:cytosol"/>
    <property type="evidence" value="ECO:0007669"/>
    <property type="project" value="TreeGrafter"/>
</dbReference>